<dbReference type="SUPFAM" id="SSF56601">
    <property type="entry name" value="beta-lactamase/transpeptidase-like"/>
    <property type="match status" value="1"/>
</dbReference>
<dbReference type="InterPro" id="IPR012338">
    <property type="entry name" value="Beta-lactam/transpept-like"/>
</dbReference>
<dbReference type="PANTHER" id="PTHR43283">
    <property type="entry name" value="BETA-LACTAMASE-RELATED"/>
    <property type="match status" value="1"/>
</dbReference>
<feature type="chain" id="PRO_5015607709" description="Beta-lactamase-related domain-containing protein" evidence="2">
    <location>
        <begin position="21"/>
        <end position="433"/>
    </location>
</feature>
<dbReference type="Pfam" id="PF00144">
    <property type="entry name" value="Beta-lactamase"/>
    <property type="match status" value="1"/>
</dbReference>
<dbReference type="GO" id="GO:0016787">
    <property type="term" value="F:hydrolase activity"/>
    <property type="evidence" value="ECO:0007669"/>
    <property type="project" value="UniProtKB-KW"/>
</dbReference>
<name>A0A2U0SD43_9SPHN</name>
<evidence type="ECO:0000259" key="3">
    <source>
        <dbReference type="Pfam" id="PF00144"/>
    </source>
</evidence>
<reference evidence="4 5" key="1">
    <citation type="submission" date="2018-05" db="EMBL/GenBank/DDBJ databases">
        <title>Description of Sphingomonas pokkalii sp nov, isolated from the rhizosphere of saline tolerant pokkali rice and its draft genome analysis.</title>
        <authorList>
            <person name="Menon R."/>
            <person name="Kumari S."/>
            <person name="Rameshkumar N."/>
        </authorList>
    </citation>
    <scope>NUCLEOTIDE SEQUENCE [LARGE SCALE GENOMIC DNA]</scope>
    <source>
        <strain evidence="4 5">L3B27</strain>
    </source>
</reference>
<dbReference type="EMBL" id="QENQ01000001">
    <property type="protein sequence ID" value="PVX29205.1"/>
    <property type="molecule type" value="Genomic_DNA"/>
</dbReference>
<feature type="domain" description="Beta-lactamase-related" evidence="3">
    <location>
        <begin position="56"/>
        <end position="400"/>
    </location>
</feature>
<accession>A0A2U0SD43</accession>
<evidence type="ECO:0000256" key="1">
    <source>
        <dbReference type="ARBA" id="ARBA00022801"/>
    </source>
</evidence>
<keyword evidence="5" id="KW-1185">Reference proteome</keyword>
<feature type="signal peptide" evidence="2">
    <location>
        <begin position="1"/>
        <end position="20"/>
    </location>
</feature>
<evidence type="ECO:0000313" key="5">
    <source>
        <dbReference type="Proteomes" id="UP000245890"/>
    </source>
</evidence>
<sequence>MTLGRLVACAALLAPAAALAATVDTCPELQTTPVAPNGTRYARLETAVRTGVGTLYPGAVLLLAERGRIVHRAAFGDAQTLASTPEGTLRPLAKPRAMAIDTLFDMASVTKVEATTAAILHLVGTGRLSLDDRLGMLLPGFRDTDKAEITLRQLLTHRAGLWEWQPTWLHRDTSGQVLPYLAALPLRYPVGARFAYSDLGFMLLGTIVVQAAGMPLDRYLRETVYRPLGMVDTGFLPAPALGRRAAATSEGDAYQRRMAETGKPYPAAPFPPVQPFSGYRSAMLIGEANDANAWLGWGGVAGHAGLFSTATDLARYAQTLLNGGCYGRWRLAPAETIAAFEQTPFDPDQALGFHKTELSGIAAPFYGHSGFTGTWFAFSPRLGLTVVLLTNRLHRRDGEPYPALNALQETVLREAVAAMARRGENHRKGHAWR</sequence>
<evidence type="ECO:0000256" key="2">
    <source>
        <dbReference type="SAM" id="SignalP"/>
    </source>
</evidence>
<dbReference type="Gene3D" id="3.40.710.10">
    <property type="entry name" value="DD-peptidase/beta-lactamase superfamily"/>
    <property type="match status" value="1"/>
</dbReference>
<dbReference type="OrthoDB" id="113033at2"/>
<dbReference type="Proteomes" id="UP000245890">
    <property type="component" value="Unassembled WGS sequence"/>
</dbReference>
<protein>
    <recommendedName>
        <fullName evidence="3">Beta-lactamase-related domain-containing protein</fullName>
    </recommendedName>
</protein>
<proteinExistence type="predicted"/>
<dbReference type="InterPro" id="IPR050789">
    <property type="entry name" value="Diverse_Enzym_Activities"/>
</dbReference>
<dbReference type="AlphaFoldDB" id="A0A2U0SD43"/>
<evidence type="ECO:0000313" key="4">
    <source>
        <dbReference type="EMBL" id="PVX29205.1"/>
    </source>
</evidence>
<keyword evidence="2" id="KW-0732">Signal</keyword>
<gene>
    <name evidence="4" type="ORF">DD559_07575</name>
</gene>
<dbReference type="PANTHER" id="PTHR43283:SF11">
    <property type="entry name" value="BETA-LACTAMASE-RELATED DOMAIN-CONTAINING PROTEIN"/>
    <property type="match status" value="1"/>
</dbReference>
<organism evidence="4 5">
    <name type="scientific">Sphingomonas pokkalii</name>
    <dbReference type="NCBI Taxonomy" id="2175090"/>
    <lineage>
        <taxon>Bacteria</taxon>
        <taxon>Pseudomonadati</taxon>
        <taxon>Pseudomonadota</taxon>
        <taxon>Alphaproteobacteria</taxon>
        <taxon>Sphingomonadales</taxon>
        <taxon>Sphingomonadaceae</taxon>
        <taxon>Sphingomonas</taxon>
    </lineage>
</organism>
<keyword evidence="1" id="KW-0378">Hydrolase</keyword>
<comment type="caution">
    <text evidence="4">The sequence shown here is derived from an EMBL/GenBank/DDBJ whole genome shotgun (WGS) entry which is preliminary data.</text>
</comment>
<dbReference type="InterPro" id="IPR001466">
    <property type="entry name" value="Beta-lactam-related"/>
</dbReference>